<dbReference type="EMBL" id="BAAFSG010000001">
    <property type="protein sequence ID" value="GAB1254358.1"/>
    <property type="molecule type" value="Genomic_DNA"/>
</dbReference>
<keyword evidence="3" id="KW-1185">Reference proteome</keyword>
<protein>
    <submittedName>
        <fullName evidence="2">Uncharacterized protein</fullName>
    </submittedName>
</protein>
<organism evidence="2 3">
    <name type="scientific">Desulfovibrio falkowii</name>
    <dbReference type="NCBI Taxonomy" id="3136602"/>
    <lineage>
        <taxon>Bacteria</taxon>
        <taxon>Pseudomonadati</taxon>
        <taxon>Thermodesulfobacteriota</taxon>
        <taxon>Desulfovibrionia</taxon>
        <taxon>Desulfovibrionales</taxon>
        <taxon>Desulfovibrionaceae</taxon>
        <taxon>Desulfovibrio</taxon>
    </lineage>
</organism>
<dbReference type="Proteomes" id="UP001628192">
    <property type="component" value="Unassembled WGS sequence"/>
</dbReference>
<accession>A0ABQ0E9E8</accession>
<sequence length="49" mass="5280">MLEAETGGEQSLPAVTRLGGAAIAALLAVLTFVPEERILQQQIYARRRA</sequence>
<evidence type="ECO:0000313" key="2">
    <source>
        <dbReference type="EMBL" id="GAB1254358.1"/>
    </source>
</evidence>
<comment type="caution">
    <text evidence="2">The sequence shown here is derived from an EMBL/GenBank/DDBJ whole genome shotgun (WGS) entry which is preliminary data.</text>
</comment>
<gene>
    <name evidence="2" type="ORF">Defa_18450</name>
</gene>
<feature type="transmembrane region" description="Helical" evidence="1">
    <location>
        <begin position="12"/>
        <end position="33"/>
    </location>
</feature>
<proteinExistence type="predicted"/>
<keyword evidence="1" id="KW-1133">Transmembrane helix</keyword>
<keyword evidence="1" id="KW-0812">Transmembrane</keyword>
<keyword evidence="1" id="KW-0472">Membrane</keyword>
<name>A0ABQ0E9E8_9BACT</name>
<evidence type="ECO:0000256" key="1">
    <source>
        <dbReference type="SAM" id="Phobius"/>
    </source>
</evidence>
<evidence type="ECO:0000313" key="3">
    <source>
        <dbReference type="Proteomes" id="UP001628192"/>
    </source>
</evidence>
<reference evidence="2 3" key="1">
    <citation type="journal article" date="2025" name="Int. J. Syst. Evol. Microbiol.">
        <title>Desulfovibrio falkowii sp. nov., Porphyromonas miyakawae sp. nov., Mediterraneibacter flintii sp. nov. and Owariibacterium komagatae gen. nov., sp. nov., isolated from human faeces.</title>
        <authorList>
            <person name="Hamaguchi T."/>
            <person name="Ohara M."/>
            <person name="Hisatomi A."/>
            <person name="Sekiguchi K."/>
            <person name="Takeda J.I."/>
            <person name="Ueyama J."/>
            <person name="Ito M."/>
            <person name="Nishiwaki H."/>
            <person name="Ogi T."/>
            <person name="Hirayama M."/>
            <person name="Ohkuma M."/>
            <person name="Sakamoto M."/>
            <person name="Ohno K."/>
        </authorList>
    </citation>
    <scope>NUCLEOTIDE SEQUENCE [LARGE SCALE GENOMIC DNA]</scope>
    <source>
        <strain evidence="2 3">13CB8C</strain>
    </source>
</reference>